<sequence>MGNKQIEGEDYGETFSLVAKMGTVRLFLDTALKNGWMVHQMDVHNAFLHGDLEEEVYMRLPPGYQLDDKNKVCKLKKSLYGLNQAPRCWFSKLASALLSYGFDQALGDYSLFTYEKGNTRIHILIYVNDLIIGGSCPKATEEFKEYLSSCFKMKDLGALKYFLGIEVARNEWGIYLCQRKYALDIIAETGLLGSKPVEFLLEDHHTLAVSKSPLLSDPKSFRRLLGRLIYLGVTRPDLAYSVHVLAQFMKEPRQDHWDAAIRVVKYLKFDPGQGILLRSNTGFQLTGWCDADWSRCKQSRRSVTGYFVQLGDSPVSWKAKKQKTVSRSSAESEYGRFSSRVNMVEAHVGYFGSYAHSTNVCTL</sequence>
<organism evidence="2 3">
    <name type="scientific">Camelina sativa</name>
    <name type="common">False flax</name>
    <name type="synonym">Myagrum sativum</name>
    <dbReference type="NCBI Taxonomy" id="90675"/>
    <lineage>
        <taxon>Eukaryota</taxon>
        <taxon>Viridiplantae</taxon>
        <taxon>Streptophyta</taxon>
        <taxon>Embryophyta</taxon>
        <taxon>Tracheophyta</taxon>
        <taxon>Spermatophyta</taxon>
        <taxon>Magnoliopsida</taxon>
        <taxon>eudicotyledons</taxon>
        <taxon>Gunneridae</taxon>
        <taxon>Pentapetalae</taxon>
        <taxon>rosids</taxon>
        <taxon>malvids</taxon>
        <taxon>Brassicales</taxon>
        <taxon>Brassicaceae</taxon>
        <taxon>Camelineae</taxon>
        <taxon>Camelina</taxon>
    </lineage>
</organism>
<dbReference type="Pfam" id="PF07727">
    <property type="entry name" value="RVT_2"/>
    <property type="match status" value="1"/>
</dbReference>
<name>A0ABM1Q8X6_CAMSA</name>
<evidence type="ECO:0000313" key="2">
    <source>
        <dbReference type="Proteomes" id="UP000694864"/>
    </source>
</evidence>
<reference evidence="2" key="1">
    <citation type="journal article" date="2014" name="Nat. Commun.">
        <title>The emerging biofuel crop Camelina sativa retains a highly undifferentiated hexaploid genome structure.</title>
        <authorList>
            <person name="Kagale S."/>
            <person name="Koh C."/>
            <person name="Nixon J."/>
            <person name="Bollina V."/>
            <person name="Clarke W.E."/>
            <person name="Tuteja R."/>
            <person name="Spillane C."/>
            <person name="Robinson S.J."/>
            <person name="Links M.G."/>
            <person name="Clarke C."/>
            <person name="Higgins E.E."/>
            <person name="Huebert T."/>
            <person name="Sharpe A.G."/>
            <person name="Parkin I.A."/>
        </authorList>
    </citation>
    <scope>NUCLEOTIDE SEQUENCE [LARGE SCALE GENOMIC DNA]</scope>
    <source>
        <strain evidence="2">cv. DH55</strain>
    </source>
</reference>
<protein>
    <submittedName>
        <fullName evidence="3">Uncharacterized protein LOC109125636</fullName>
    </submittedName>
</protein>
<dbReference type="PANTHER" id="PTHR11439">
    <property type="entry name" value="GAG-POL-RELATED RETROTRANSPOSON"/>
    <property type="match status" value="1"/>
</dbReference>
<accession>A0ABM1Q8X6</accession>
<dbReference type="InterPro" id="IPR043502">
    <property type="entry name" value="DNA/RNA_pol_sf"/>
</dbReference>
<feature type="domain" description="Reverse transcriptase Ty1/copia-type" evidence="1">
    <location>
        <begin position="2"/>
        <end position="197"/>
    </location>
</feature>
<reference evidence="3" key="2">
    <citation type="submission" date="2025-08" db="UniProtKB">
        <authorList>
            <consortium name="RefSeq"/>
        </authorList>
    </citation>
    <scope>IDENTIFICATION</scope>
    <source>
        <tissue evidence="3">Leaf</tissue>
    </source>
</reference>
<evidence type="ECO:0000259" key="1">
    <source>
        <dbReference type="Pfam" id="PF07727"/>
    </source>
</evidence>
<proteinExistence type="predicted"/>
<dbReference type="RefSeq" id="XP_019083214.1">
    <property type="nucleotide sequence ID" value="XM_019227669.1"/>
</dbReference>
<dbReference type="Proteomes" id="UP000694864">
    <property type="component" value="Chromosome 1"/>
</dbReference>
<dbReference type="PANTHER" id="PTHR11439:SF462">
    <property type="match status" value="1"/>
</dbReference>
<dbReference type="CDD" id="cd09272">
    <property type="entry name" value="RNase_HI_RT_Ty1"/>
    <property type="match status" value="1"/>
</dbReference>
<dbReference type="SUPFAM" id="SSF56672">
    <property type="entry name" value="DNA/RNA polymerases"/>
    <property type="match status" value="1"/>
</dbReference>
<evidence type="ECO:0000313" key="3">
    <source>
        <dbReference type="RefSeq" id="XP_019083214.1"/>
    </source>
</evidence>
<dbReference type="InterPro" id="IPR013103">
    <property type="entry name" value="RVT_2"/>
</dbReference>
<gene>
    <name evidence="3" type="primary">LOC109125636</name>
</gene>
<keyword evidence="2" id="KW-1185">Reference proteome</keyword>
<dbReference type="GeneID" id="109125636"/>